<sequence>MRNPRHLLHRDLGRLLDAADGGRTFLNQPMNGLSDSPAHMIVDRGRLVGLWEYDVEAAEIVWQSYVTPDAALREAVAATEAFVRDELGDARSFSLDSPRSRAPRVAELRAGIS</sequence>
<name>A0A939F2Y5_9ACTN</name>
<evidence type="ECO:0000256" key="1">
    <source>
        <dbReference type="SAM" id="MobiDB-lite"/>
    </source>
</evidence>
<organism evidence="2 3">
    <name type="scientific">Streptomyces beijiangensis</name>
    <dbReference type="NCBI Taxonomy" id="163361"/>
    <lineage>
        <taxon>Bacteria</taxon>
        <taxon>Bacillati</taxon>
        <taxon>Actinomycetota</taxon>
        <taxon>Actinomycetes</taxon>
        <taxon>Kitasatosporales</taxon>
        <taxon>Streptomycetaceae</taxon>
        <taxon>Streptomyces</taxon>
    </lineage>
</organism>
<dbReference type="Proteomes" id="UP000664167">
    <property type="component" value="Unassembled WGS sequence"/>
</dbReference>
<protein>
    <submittedName>
        <fullName evidence="2">Uncharacterized protein</fullName>
    </submittedName>
</protein>
<dbReference type="RefSeq" id="WP_206960989.1">
    <property type="nucleotide sequence ID" value="NZ_BAAAJJ010000001.1"/>
</dbReference>
<dbReference type="EMBL" id="JAFLRJ010000061">
    <property type="protein sequence ID" value="MBO0511581.1"/>
    <property type="molecule type" value="Genomic_DNA"/>
</dbReference>
<accession>A0A939F2Y5</accession>
<feature type="region of interest" description="Disordered" evidence="1">
    <location>
        <begin position="92"/>
        <end position="113"/>
    </location>
</feature>
<evidence type="ECO:0000313" key="2">
    <source>
        <dbReference type="EMBL" id="MBO0511581.1"/>
    </source>
</evidence>
<proteinExistence type="predicted"/>
<evidence type="ECO:0000313" key="3">
    <source>
        <dbReference type="Proteomes" id="UP000664167"/>
    </source>
</evidence>
<comment type="caution">
    <text evidence="2">The sequence shown here is derived from an EMBL/GenBank/DDBJ whole genome shotgun (WGS) entry which is preliminary data.</text>
</comment>
<keyword evidence="3" id="KW-1185">Reference proteome</keyword>
<reference evidence="2" key="1">
    <citation type="submission" date="2021-03" db="EMBL/GenBank/DDBJ databases">
        <title>Streptomyces poriferae sp. nov., a novel marine sponge-derived Actinobacteria species with anti-MRSA activity.</title>
        <authorList>
            <person name="Sandoval-Powers M."/>
            <person name="Kralova S."/>
            <person name="Nguyen G.-S."/>
            <person name="Fawwal D."/>
            <person name="Degnes K."/>
            <person name="Klinkenberg G."/>
            <person name="Sletta H."/>
            <person name="Wentzel A."/>
            <person name="Liles M.R."/>
        </authorList>
    </citation>
    <scope>NUCLEOTIDE SEQUENCE</scope>
    <source>
        <strain evidence="2">DSM 41794</strain>
    </source>
</reference>
<gene>
    <name evidence="2" type="ORF">J0695_07115</name>
</gene>
<dbReference type="AlphaFoldDB" id="A0A939F2Y5"/>